<organism evidence="13 14">
    <name type="scientific">Alkaliphilus pronyensis</name>
    <dbReference type="NCBI Taxonomy" id="1482732"/>
    <lineage>
        <taxon>Bacteria</taxon>
        <taxon>Bacillati</taxon>
        <taxon>Bacillota</taxon>
        <taxon>Clostridia</taxon>
        <taxon>Peptostreptococcales</taxon>
        <taxon>Natronincolaceae</taxon>
        <taxon>Alkaliphilus</taxon>
    </lineage>
</organism>
<name>A0A6I0FP32_9FIRM</name>
<dbReference type="Pfam" id="PF02743">
    <property type="entry name" value="dCache_1"/>
    <property type="match status" value="1"/>
</dbReference>
<dbReference type="SUPFAM" id="SSF58104">
    <property type="entry name" value="Methyl-accepting chemotaxis protein (MCP) signaling domain"/>
    <property type="match status" value="1"/>
</dbReference>
<evidence type="ECO:0000259" key="11">
    <source>
        <dbReference type="PROSITE" id="PS50111"/>
    </source>
</evidence>
<reference evidence="13 14" key="1">
    <citation type="submission" date="2019-10" db="EMBL/GenBank/DDBJ databases">
        <title>Alkaliphilus serpentinus sp. nov. and Alkaliphilus pronyensis sp. nov., two novel anaerobic alkaliphilic species isolated from the serpentinized-hosted hydrothermal field of the Prony Bay (New Caledonia).</title>
        <authorList>
            <person name="Postec A."/>
        </authorList>
    </citation>
    <scope>NUCLEOTIDE SEQUENCE [LARGE SCALE GENOMIC DNA]</scope>
    <source>
        <strain evidence="13 14">LacV</strain>
    </source>
</reference>
<feature type="transmembrane region" description="Helical" evidence="10">
    <location>
        <begin position="279"/>
        <end position="297"/>
    </location>
</feature>
<protein>
    <submittedName>
        <fullName evidence="13">Methyl-accepting chemotaxis protein</fullName>
    </submittedName>
</protein>
<evidence type="ECO:0000256" key="6">
    <source>
        <dbReference type="ARBA" id="ARBA00023136"/>
    </source>
</evidence>
<gene>
    <name evidence="13" type="ORF">F8154_00255</name>
</gene>
<keyword evidence="7 9" id="KW-0807">Transducer</keyword>
<dbReference type="OrthoDB" id="9760371at2"/>
<sequence>MSIKAKMLCILVILIVLPTFFLGFMNYRSANEVLLKELQLTSEQAIYESNNALSLFQEALEINTHMLSDSQAVKGILEDPELEDDMLSLFSAFTEANPHVLYAYIGTKDKVMHMHPYVPLSDDFDPTTRPWYIDAVTANDLIWTKPYVDTGSGSLIVSVAKPVYNGSSFVGVLAVDVQLDVLSSLISNIKIGEDGYATLISPNGEVYVHPTIEYGEKLPVPELTTALAENETGIVDYTLDGDKRFAVFNTLANTGWKVVGIMRYEEIDRNTQVILNDTMINGAIALIVAIVIGFIFSNMTTKPLKKLVEEMKLIGSGDFTIRSKIKTKDEVGTVATSLNSMIEDLSSLMKNIQGMTSDLNQAADTLAATSEETNASTEEVSRTVEEIAKGASEQAGEAEKGAVMTNRLSGKFDELSSNSQQMLELSQDVIDANDKGIEVVTGLTNKSVANRESILKIETAISELDKKAQSIGSILKTISDIAEQTNLLALNAAIEAARAGEAGRGFAVVADEIRKLAEESSNSTDKIRSIIENIQSESNNTVNIMKEVKSHNQEQTVAVQDVSSSFNAISSSIGQITEKIHDISEYVKEMNLDGEQIVAVIENISAVSEETAASSQQVTASMQQTASAVEDVANAANELNLLADRLSEQIKQFKL</sequence>
<evidence type="ECO:0000259" key="12">
    <source>
        <dbReference type="PROSITE" id="PS50885"/>
    </source>
</evidence>
<dbReference type="PANTHER" id="PTHR32089">
    <property type="entry name" value="METHYL-ACCEPTING CHEMOTAXIS PROTEIN MCPB"/>
    <property type="match status" value="1"/>
</dbReference>
<evidence type="ECO:0000256" key="8">
    <source>
        <dbReference type="ARBA" id="ARBA00029447"/>
    </source>
</evidence>
<evidence type="ECO:0000313" key="14">
    <source>
        <dbReference type="Proteomes" id="UP000432715"/>
    </source>
</evidence>
<accession>A0A6I0FP32</accession>
<dbReference type="GO" id="GO:0005886">
    <property type="term" value="C:plasma membrane"/>
    <property type="evidence" value="ECO:0007669"/>
    <property type="project" value="UniProtKB-SubCell"/>
</dbReference>
<dbReference type="SMART" id="SM00304">
    <property type="entry name" value="HAMP"/>
    <property type="match status" value="2"/>
</dbReference>
<evidence type="ECO:0000256" key="10">
    <source>
        <dbReference type="SAM" id="Phobius"/>
    </source>
</evidence>
<dbReference type="PROSITE" id="PS50885">
    <property type="entry name" value="HAMP"/>
    <property type="match status" value="1"/>
</dbReference>
<dbReference type="Proteomes" id="UP000432715">
    <property type="component" value="Unassembled WGS sequence"/>
</dbReference>
<dbReference type="InterPro" id="IPR004089">
    <property type="entry name" value="MCPsignal_dom"/>
</dbReference>
<comment type="similarity">
    <text evidence="8">Belongs to the methyl-accepting chemotaxis (MCP) protein family.</text>
</comment>
<evidence type="ECO:0000256" key="2">
    <source>
        <dbReference type="ARBA" id="ARBA00022475"/>
    </source>
</evidence>
<dbReference type="InterPro" id="IPR003660">
    <property type="entry name" value="HAMP_dom"/>
</dbReference>
<evidence type="ECO:0000256" key="7">
    <source>
        <dbReference type="ARBA" id="ARBA00023224"/>
    </source>
</evidence>
<dbReference type="SMART" id="SM00283">
    <property type="entry name" value="MA"/>
    <property type="match status" value="1"/>
</dbReference>
<dbReference type="EMBL" id="WBZC01000001">
    <property type="protein sequence ID" value="KAB3540986.1"/>
    <property type="molecule type" value="Genomic_DNA"/>
</dbReference>
<dbReference type="PROSITE" id="PS50111">
    <property type="entry name" value="CHEMOTAXIS_TRANSDUC_2"/>
    <property type="match status" value="1"/>
</dbReference>
<dbReference type="GO" id="GO:0007165">
    <property type="term" value="P:signal transduction"/>
    <property type="evidence" value="ECO:0007669"/>
    <property type="project" value="UniProtKB-KW"/>
</dbReference>
<dbReference type="CDD" id="cd06225">
    <property type="entry name" value="HAMP"/>
    <property type="match status" value="1"/>
</dbReference>
<keyword evidence="14" id="KW-1185">Reference proteome</keyword>
<keyword evidence="4 10" id="KW-0812">Transmembrane</keyword>
<dbReference type="CDD" id="cd11386">
    <property type="entry name" value="MCP_signal"/>
    <property type="match status" value="1"/>
</dbReference>
<comment type="caution">
    <text evidence="13">The sequence shown here is derived from an EMBL/GenBank/DDBJ whole genome shotgun (WGS) entry which is preliminary data.</text>
</comment>
<feature type="domain" description="Methyl-accepting transducer" evidence="11">
    <location>
        <begin position="369"/>
        <end position="619"/>
    </location>
</feature>
<keyword evidence="3" id="KW-0145">Chemotaxis</keyword>
<evidence type="ECO:0000256" key="9">
    <source>
        <dbReference type="PROSITE-ProRule" id="PRU00284"/>
    </source>
</evidence>
<comment type="subcellular location">
    <subcellularLocation>
        <location evidence="1">Cell membrane</location>
        <topology evidence="1">Multi-pass membrane protein</topology>
    </subcellularLocation>
</comment>
<keyword evidence="5 10" id="KW-1133">Transmembrane helix</keyword>
<dbReference type="Gene3D" id="1.10.287.950">
    <property type="entry name" value="Methyl-accepting chemotaxis protein"/>
    <property type="match status" value="1"/>
</dbReference>
<dbReference type="Pfam" id="PF00015">
    <property type="entry name" value="MCPsignal"/>
    <property type="match status" value="1"/>
</dbReference>
<keyword evidence="2" id="KW-1003">Cell membrane</keyword>
<evidence type="ECO:0000256" key="3">
    <source>
        <dbReference type="ARBA" id="ARBA00022500"/>
    </source>
</evidence>
<evidence type="ECO:0000256" key="4">
    <source>
        <dbReference type="ARBA" id="ARBA00022692"/>
    </source>
</evidence>
<dbReference type="InterPro" id="IPR029151">
    <property type="entry name" value="Sensor-like_sf"/>
</dbReference>
<dbReference type="Pfam" id="PF00672">
    <property type="entry name" value="HAMP"/>
    <property type="match status" value="1"/>
</dbReference>
<dbReference type="Gene3D" id="3.30.450.20">
    <property type="entry name" value="PAS domain"/>
    <property type="match status" value="2"/>
</dbReference>
<dbReference type="RefSeq" id="WP_151859574.1">
    <property type="nucleotide sequence ID" value="NZ_WBZC01000001.1"/>
</dbReference>
<feature type="domain" description="HAMP" evidence="12">
    <location>
        <begin position="298"/>
        <end position="350"/>
    </location>
</feature>
<dbReference type="GO" id="GO:0006935">
    <property type="term" value="P:chemotaxis"/>
    <property type="evidence" value="ECO:0007669"/>
    <property type="project" value="UniProtKB-KW"/>
</dbReference>
<dbReference type="CDD" id="cd12912">
    <property type="entry name" value="PDC2_MCP_like"/>
    <property type="match status" value="1"/>
</dbReference>
<proteinExistence type="inferred from homology"/>
<dbReference type="InterPro" id="IPR033479">
    <property type="entry name" value="dCache_1"/>
</dbReference>
<dbReference type="PANTHER" id="PTHR32089:SF114">
    <property type="entry name" value="METHYL-ACCEPTING CHEMOTAXIS PROTEIN MCPB"/>
    <property type="match status" value="1"/>
</dbReference>
<dbReference type="SUPFAM" id="SSF103190">
    <property type="entry name" value="Sensory domain-like"/>
    <property type="match status" value="1"/>
</dbReference>
<evidence type="ECO:0000256" key="1">
    <source>
        <dbReference type="ARBA" id="ARBA00004651"/>
    </source>
</evidence>
<evidence type="ECO:0000313" key="13">
    <source>
        <dbReference type="EMBL" id="KAB3540986.1"/>
    </source>
</evidence>
<dbReference type="AlphaFoldDB" id="A0A6I0FP32"/>
<evidence type="ECO:0000256" key="5">
    <source>
        <dbReference type="ARBA" id="ARBA00022989"/>
    </source>
</evidence>
<dbReference type="CDD" id="cd12913">
    <property type="entry name" value="PDC1_MCP_like"/>
    <property type="match status" value="1"/>
</dbReference>
<keyword evidence="6 10" id="KW-0472">Membrane</keyword>